<evidence type="ECO:0000313" key="1">
    <source>
        <dbReference type="EMBL" id="MBC2241833.1"/>
    </source>
</evidence>
<evidence type="ECO:0000313" key="2">
    <source>
        <dbReference type="Proteomes" id="UP000553016"/>
    </source>
</evidence>
<name>A0A842F358_9LIST</name>
<reference evidence="1 2" key="1">
    <citation type="submission" date="2020-03" db="EMBL/GenBank/DDBJ databases">
        <title>Soil Listeria distribution.</title>
        <authorList>
            <person name="Liao J."/>
            <person name="Wiedmann M."/>
        </authorList>
    </citation>
    <scope>NUCLEOTIDE SEQUENCE [LARGE SCALE GENOMIC DNA]</scope>
    <source>
        <strain evidence="1 2">FSL L7-0149</strain>
    </source>
</reference>
<organism evidence="1 2">
    <name type="scientific">Listeria booriae</name>
    <dbReference type="NCBI Taxonomy" id="1552123"/>
    <lineage>
        <taxon>Bacteria</taxon>
        <taxon>Bacillati</taxon>
        <taxon>Bacillota</taxon>
        <taxon>Bacilli</taxon>
        <taxon>Bacillales</taxon>
        <taxon>Listeriaceae</taxon>
        <taxon>Listeria</taxon>
    </lineage>
</organism>
<proteinExistence type="predicted"/>
<dbReference type="AlphaFoldDB" id="A0A842F358"/>
<protein>
    <submittedName>
        <fullName evidence="1">Uncharacterized protein</fullName>
    </submittedName>
</protein>
<gene>
    <name evidence="1" type="ORF">HCB35_15255</name>
</gene>
<dbReference type="EMBL" id="JAARZA010000008">
    <property type="protein sequence ID" value="MBC2241833.1"/>
    <property type="molecule type" value="Genomic_DNA"/>
</dbReference>
<dbReference type="Proteomes" id="UP000553016">
    <property type="component" value="Unassembled WGS sequence"/>
</dbReference>
<comment type="caution">
    <text evidence="1">The sequence shown here is derived from an EMBL/GenBank/DDBJ whole genome shotgun (WGS) entry which is preliminary data.</text>
</comment>
<sequence length="73" mass="8434">MEDDMINGKVTDIEKQIFIDNFMKDIPHLEEMAEVAAKIILIYYKEFKKCEAIPDEYAPMMAVQAGMTQIFGK</sequence>
<accession>A0A842F358</accession>
<dbReference type="RefSeq" id="WP_185541607.1">
    <property type="nucleotide sequence ID" value="NZ_JAARZA010000008.1"/>
</dbReference>